<sequence>MISSVHDLETALVLNGVWRAITETNKIGVVDLYVPKTSYWRVKELMSRVPMGIQCNIKVMNLPLRYLKKYEYMHYTKVDLKRVVNKWTYTKVP</sequence>
<reference evidence="1" key="1">
    <citation type="submission" date="2024-07" db="EMBL/GenBank/DDBJ databases">
        <title>Characterization of Aeromonas dhakensis bacteriophages.</title>
        <authorList>
            <person name="Ansari F."/>
            <person name="Tyagi A."/>
            <person name="Shashidhar R."/>
            <person name="Nagar V."/>
        </authorList>
    </citation>
    <scope>NUCLEOTIDE SEQUENCE</scope>
</reference>
<gene>
    <name evidence="1" type="ORF">vBAdhaMG2_0362</name>
</gene>
<accession>A0AB39U001</accession>
<name>A0AB39U001_9CAUD</name>
<proteinExistence type="predicted"/>
<organism evidence="1">
    <name type="scientific">Aeromonas phage vB_AdhaM_G2</name>
    <dbReference type="NCBI Taxonomy" id="3238786"/>
    <lineage>
        <taxon>Viruses</taxon>
        <taxon>Duplodnaviria</taxon>
        <taxon>Heunggongvirae</taxon>
        <taxon>Uroviricota</taxon>
        <taxon>Caudoviricetes</taxon>
    </lineage>
</organism>
<evidence type="ECO:0000313" key="1">
    <source>
        <dbReference type="EMBL" id="XDQ84696.1"/>
    </source>
</evidence>
<protein>
    <submittedName>
        <fullName evidence="1">Uncharacterized protein</fullName>
    </submittedName>
</protein>
<dbReference type="EMBL" id="PQ066597">
    <property type="protein sequence ID" value="XDQ84696.1"/>
    <property type="molecule type" value="Genomic_DNA"/>
</dbReference>